<keyword evidence="2" id="KW-1185">Reference proteome</keyword>
<reference evidence="1" key="1">
    <citation type="submission" date="2020-05" db="EMBL/GenBank/DDBJ databases">
        <title>Large-scale comparative analyses of tick genomes elucidate their genetic diversity and vector capacities.</title>
        <authorList>
            <person name="Jia N."/>
            <person name="Wang J."/>
            <person name="Shi W."/>
            <person name="Du L."/>
            <person name="Sun Y."/>
            <person name="Zhan W."/>
            <person name="Jiang J."/>
            <person name="Wang Q."/>
            <person name="Zhang B."/>
            <person name="Ji P."/>
            <person name="Sakyi L.B."/>
            <person name="Cui X."/>
            <person name="Yuan T."/>
            <person name="Jiang B."/>
            <person name="Yang W."/>
            <person name="Lam T.T.-Y."/>
            <person name="Chang Q."/>
            <person name="Ding S."/>
            <person name="Wang X."/>
            <person name="Zhu J."/>
            <person name="Ruan X."/>
            <person name="Zhao L."/>
            <person name="Wei J."/>
            <person name="Que T."/>
            <person name="Du C."/>
            <person name="Cheng J."/>
            <person name="Dai P."/>
            <person name="Han X."/>
            <person name="Huang E."/>
            <person name="Gao Y."/>
            <person name="Liu J."/>
            <person name="Shao H."/>
            <person name="Ye R."/>
            <person name="Li L."/>
            <person name="Wei W."/>
            <person name="Wang X."/>
            <person name="Wang C."/>
            <person name="Yang T."/>
            <person name="Huo Q."/>
            <person name="Li W."/>
            <person name="Guo W."/>
            <person name="Chen H."/>
            <person name="Zhou L."/>
            <person name="Ni X."/>
            <person name="Tian J."/>
            <person name="Zhou Y."/>
            <person name="Sheng Y."/>
            <person name="Liu T."/>
            <person name="Pan Y."/>
            <person name="Xia L."/>
            <person name="Li J."/>
            <person name="Zhao F."/>
            <person name="Cao W."/>
        </authorList>
    </citation>
    <scope>NUCLEOTIDE SEQUENCE</scope>
    <source>
        <strain evidence="1">Dsil-2018</strain>
    </source>
</reference>
<dbReference type="EMBL" id="CM023479">
    <property type="protein sequence ID" value="KAH7974698.1"/>
    <property type="molecule type" value="Genomic_DNA"/>
</dbReference>
<proteinExistence type="predicted"/>
<dbReference type="Proteomes" id="UP000821865">
    <property type="component" value="Chromosome 10"/>
</dbReference>
<sequence length="203" mass="21669">MSERLDEIEPLNMTRAVYQPALSTVPPVIPRLPADNIEELEAAEAAVRDEAVATSLSDVAETERLQHDAATGPVGRHGEVLAAATGAAGLQTQKDSFQCPACGTTGRSVGHDKSVQVHVRGISVGVQVNLTIKETKDEGLQVDIQDVPLTSTPVKRRRILDEPTFAASPILSPVPSNVDTTGSLYQPDELTHTLDSTLDEDDE</sequence>
<protein>
    <submittedName>
        <fullName evidence="1">Uncharacterized protein</fullName>
    </submittedName>
</protein>
<evidence type="ECO:0000313" key="1">
    <source>
        <dbReference type="EMBL" id="KAH7974698.1"/>
    </source>
</evidence>
<gene>
    <name evidence="1" type="ORF">HPB49_018236</name>
</gene>
<evidence type="ECO:0000313" key="2">
    <source>
        <dbReference type="Proteomes" id="UP000821865"/>
    </source>
</evidence>
<name>A0ACB8DQQ4_DERSI</name>
<comment type="caution">
    <text evidence="1">The sequence shown here is derived from an EMBL/GenBank/DDBJ whole genome shotgun (WGS) entry which is preliminary data.</text>
</comment>
<accession>A0ACB8DQQ4</accession>
<organism evidence="1 2">
    <name type="scientific">Dermacentor silvarum</name>
    <name type="common">Tick</name>
    <dbReference type="NCBI Taxonomy" id="543639"/>
    <lineage>
        <taxon>Eukaryota</taxon>
        <taxon>Metazoa</taxon>
        <taxon>Ecdysozoa</taxon>
        <taxon>Arthropoda</taxon>
        <taxon>Chelicerata</taxon>
        <taxon>Arachnida</taxon>
        <taxon>Acari</taxon>
        <taxon>Parasitiformes</taxon>
        <taxon>Ixodida</taxon>
        <taxon>Ixodoidea</taxon>
        <taxon>Ixodidae</taxon>
        <taxon>Rhipicephalinae</taxon>
        <taxon>Dermacentor</taxon>
    </lineage>
</organism>